<name>A0ABP0JNA5_9DINO</name>
<accession>A0ABP0JNA5</accession>
<dbReference type="Proteomes" id="UP001642484">
    <property type="component" value="Unassembled WGS sequence"/>
</dbReference>
<sequence length="219" mass="23902">MVRTLKTSPSTKTKVYRSLSIQEQQEVDMILEKDIIDGKRGSGHRSVVPSSGSAPVISEEDVLQGALAFKPPQANGKKPSKPGCGKKKKGKAAKKKPSQPKNPGPAKPAQSKKQKQKNKKEKDAQKAQGCGLEVPPGVSSFKFQSSKYGQCKLEMYTEKSYIRYLDPSSKKWKSIIGSSVIGHHQKLCRLLVPHVASGLNVASLLELRGKLLEQLVDVD</sequence>
<feature type="region of interest" description="Disordered" evidence="1">
    <location>
        <begin position="38"/>
        <end position="131"/>
    </location>
</feature>
<evidence type="ECO:0000313" key="3">
    <source>
        <dbReference type="Proteomes" id="UP001642484"/>
    </source>
</evidence>
<reference evidence="2 3" key="1">
    <citation type="submission" date="2024-02" db="EMBL/GenBank/DDBJ databases">
        <authorList>
            <person name="Chen Y."/>
            <person name="Shah S."/>
            <person name="Dougan E. K."/>
            <person name="Thang M."/>
            <person name="Chan C."/>
        </authorList>
    </citation>
    <scope>NUCLEOTIDE SEQUENCE [LARGE SCALE GENOMIC DNA]</scope>
</reference>
<dbReference type="EMBL" id="CAXAMN010005908">
    <property type="protein sequence ID" value="CAK9015833.1"/>
    <property type="molecule type" value="Genomic_DNA"/>
</dbReference>
<feature type="compositionally biased region" description="Basic residues" evidence="1">
    <location>
        <begin position="110"/>
        <end position="119"/>
    </location>
</feature>
<comment type="caution">
    <text evidence="2">The sequence shown here is derived from an EMBL/GenBank/DDBJ whole genome shotgun (WGS) entry which is preliminary data.</text>
</comment>
<organism evidence="2 3">
    <name type="scientific">Durusdinium trenchii</name>
    <dbReference type="NCBI Taxonomy" id="1381693"/>
    <lineage>
        <taxon>Eukaryota</taxon>
        <taxon>Sar</taxon>
        <taxon>Alveolata</taxon>
        <taxon>Dinophyceae</taxon>
        <taxon>Suessiales</taxon>
        <taxon>Symbiodiniaceae</taxon>
        <taxon>Durusdinium</taxon>
    </lineage>
</organism>
<gene>
    <name evidence="2" type="ORF">CCMP2556_LOCUS12245</name>
</gene>
<evidence type="ECO:0000313" key="2">
    <source>
        <dbReference type="EMBL" id="CAK9015833.1"/>
    </source>
</evidence>
<proteinExistence type="predicted"/>
<feature type="compositionally biased region" description="Basic residues" evidence="1">
    <location>
        <begin position="78"/>
        <end position="98"/>
    </location>
</feature>
<protein>
    <submittedName>
        <fullName evidence="2">Uncharacterized protein</fullName>
    </submittedName>
</protein>
<evidence type="ECO:0000256" key="1">
    <source>
        <dbReference type="SAM" id="MobiDB-lite"/>
    </source>
</evidence>
<keyword evidence="3" id="KW-1185">Reference proteome</keyword>